<organism evidence="3 4">
    <name type="scientific">Desulfobaculum xiamenense</name>
    <dbReference type="NCBI Taxonomy" id="995050"/>
    <lineage>
        <taxon>Bacteria</taxon>
        <taxon>Pseudomonadati</taxon>
        <taxon>Thermodesulfobacteriota</taxon>
        <taxon>Desulfovibrionia</taxon>
        <taxon>Desulfovibrionales</taxon>
        <taxon>Desulfovibrionaceae</taxon>
        <taxon>Desulfobaculum</taxon>
    </lineage>
</organism>
<dbReference type="CDD" id="cd03809">
    <property type="entry name" value="GT4_MtfB-like"/>
    <property type="match status" value="1"/>
</dbReference>
<dbReference type="RefSeq" id="WP_167941437.1">
    <property type="nucleotide sequence ID" value="NZ_JAATJA010000002.1"/>
</dbReference>
<keyword evidence="3" id="KW-0328">Glycosyltransferase</keyword>
<comment type="caution">
    <text evidence="3">The sequence shown here is derived from an EMBL/GenBank/DDBJ whole genome shotgun (WGS) entry which is preliminary data.</text>
</comment>
<dbReference type="Gene3D" id="3.40.50.2000">
    <property type="entry name" value="Glycogen Phosphorylase B"/>
    <property type="match status" value="1"/>
</dbReference>
<dbReference type="GO" id="GO:0009103">
    <property type="term" value="P:lipopolysaccharide biosynthetic process"/>
    <property type="evidence" value="ECO:0007669"/>
    <property type="project" value="TreeGrafter"/>
</dbReference>
<dbReference type="PANTHER" id="PTHR46401:SF2">
    <property type="entry name" value="GLYCOSYLTRANSFERASE WBBK-RELATED"/>
    <property type="match status" value="1"/>
</dbReference>
<dbReference type="EC" id="2.4.1.-" evidence="3"/>
<dbReference type="Pfam" id="PF00534">
    <property type="entry name" value="Glycos_transf_1"/>
    <property type="match status" value="1"/>
</dbReference>
<dbReference type="EMBL" id="JAATJA010000002">
    <property type="protein sequence ID" value="NJB68364.1"/>
    <property type="molecule type" value="Genomic_DNA"/>
</dbReference>
<keyword evidence="4" id="KW-1185">Reference proteome</keyword>
<evidence type="ECO:0000313" key="3">
    <source>
        <dbReference type="EMBL" id="NJB68364.1"/>
    </source>
</evidence>
<name>A0A846QT61_9BACT</name>
<proteinExistence type="predicted"/>
<protein>
    <submittedName>
        <fullName evidence="3">Alpha-1,3-rhamnosyl/mannosyltransferase</fullName>
        <ecNumber evidence="3">2.4.1.-</ecNumber>
    </submittedName>
</protein>
<dbReference type="SUPFAM" id="SSF53756">
    <property type="entry name" value="UDP-Glycosyltransferase/glycogen phosphorylase"/>
    <property type="match status" value="1"/>
</dbReference>
<gene>
    <name evidence="3" type="ORF">GGQ74_002037</name>
</gene>
<accession>A0A846QT61</accession>
<dbReference type="Proteomes" id="UP000580856">
    <property type="component" value="Unassembled WGS sequence"/>
</dbReference>
<dbReference type="InterPro" id="IPR001296">
    <property type="entry name" value="Glyco_trans_1"/>
</dbReference>
<keyword evidence="1 3" id="KW-0808">Transferase</keyword>
<dbReference type="GO" id="GO:0016757">
    <property type="term" value="F:glycosyltransferase activity"/>
    <property type="evidence" value="ECO:0007669"/>
    <property type="project" value="UniProtKB-KW"/>
</dbReference>
<evidence type="ECO:0000256" key="1">
    <source>
        <dbReference type="ARBA" id="ARBA00022679"/>
    </source>
</evidence>
<dbReference type="PANTHER" id="PTHR46401">
    <property type="entry name" value="GLYCOSYLTRANSFERASE WBBK-RELATED"/>
    <property type="match status" value="1"/>
</dbReference>
<reference evidence="3 4" key="1">
    <citation type="submission" date="2020-03" db="EMBL/GenBank/DDBJ databases">
        <title>Genomic Encyclopedia of Type Strains, Phase IV (KMG-IV): sequencing the most valuable type-strain genomes for metagenomic binning, comparative biology and taxonomic classification.</title>
        <authorList>
            <person name="Goeker M."/>
        </authorList>
    </citation>
    <scope>NUCLEOTIDE SEQUENCE [LARGE SCALE GENOMIC DNA]</scope>
    <source>
        <strain evidence="3 4">DSM 24233</strain>
    </source>
</reference>
<evidence type="ECO:0000313" key="4">
    <source>
        <dbReference type="Proteomes" id="UP000580856"/>
    </source>
</evidence>
<sequence length="362" mass="37944">MSARSVLVDGREFAPGRGTGISRVLEGLVDALARSGRIGDITLAVRLGCAPAALAALPGVAMRELPRSRFAAEAALALWGRGVACLLSPYAKLPPLLRGPLAVNIVHDVLNITHADYAGSSHARYARLRLIHGLRRADMTWYDSRWSLESTRELVGFAGRDPRVRHLGLGGGFSPDSEPDDESLLAGLGLERGYVLAIGNGRPHKNLGVVLDASAQFGRPLVVAGCPEVLAARWRAAHPTSRATWLGAVPSGALSALLRGAFCLVQPSLAEGYGFPPLEAMASGTPAVVSDIPVLRETSGPAALFADPRDPAQWARAVASLEARAEREARRAAGLARARELSGAAGWAGHVADLSGLLDARG</sequence>
<feature type="domain" description="Glycosyl transferase family 1" evidence="2">
    <location>
        <begin position="191"/>
        <end position="330"/>
    </location>
</feature>
<dbReference type="AlphaFoldDB" id="A0A846QT61"/>
<evidence type="ECO:0000259" key="2">
    <source>
        <dbReference type="Pfam" id="PF00534"/>
    </source>
</evidence>